<proteinExistence type="predicted"/>
<organism evidence="1 2">
    <name type="scientific">Penicillium antarcticum</name>
    <dbReference type="NCBI Taxonomy" id="416450"/>
    <lineage>
        <taxon>Eukaryota</taxon>
        <taxon>Fungi</taxon>
        <taxon>Dikarya</taxon>
        <taxon>Ascomycota</taxon>
        <taxon>Pezizomycotina</taxon>
        <taxon>Eurotiomycetes</taxon>
        <taxon>Eurotiomycetidae</taxon>
        <taxon>Eurotiales</taxon>
        <taxon>Aspergillaceae</taxon>
        <taxon>Penicillium</taxon>
    </lineage>
</organism>
<comment type="caution">
    <text evidence="1">The sequence shown here is derived from an EMBL/GenBank/DDBJ whole genome shotgun (WGS) entry which is preliminary data.</text>
</comment>
<accession>A0A1V6Q6H8</accession>
<protein>
    <submittedName>
        <fullName evidence="1">Uncharacterized protein</fullName>
    </submittedName>
</protein>
<dbReference type="Proteomes" id="UP000191672">
    <property type="component" value="Unassembled WGS sequence"/>
</dbReference>
<dbReference type="AlphaFoldDB" id="A0A1V6Q6H8"/>
<name>A0A1V6Q6H8_9EURO</name>
<gene>
    <name evidence="1" type="ORF">PENANT_c012G09850</name>
</gene>
<reference evidence="2" key="1">
    <citation type="journal article" date="2017" name="Nat. Microbiol.">
        <title>Global analysis of biosynthetic gene clusters reveals vast potential of secondary metabolite production in Penicillium species.</title>
        <authorList>
            <person name="Nielsen J.C."/>
            <person name="Grijseels S."/>
            <person name="Prigent S."/>
            <person name="Ji B."/>
            <person name="Dainat J."/>
            <person name="Nielsen K.F."/>
            <person name="Frisvad J.C."/>
            <person name="Workman M."/>
            <person name="Nielsen J."/>
        </authorList>
    </citation>
    <scope>NUCLEOTIDE SEQUENCE [LARGE SCALE GENOMIC DNA]</scope>
    <source>
        <strain evidence="2">IBT 31811</strain>
    </source>
</reference>
<evidence type="ECO:0000313" key="1">
    <source>
        <dbReference type="EMBL" id="OQD84637.1"/>
    </source>
</evidence>
<sequence length="325" mass="36491">MGSETNNASSPSKLLLNMSNLTPDCAIGPPSLQRGLPEGYTTRVFSSIKHLQHEVAVILEMLQQNPNGNQWLLVLGLSSEKLKCLCEDHNILGANYRIMWEQSNALIKVIPSASHEQITTRVSKHMEGQMRAMGISEDDWDWAAASKYPPCPPNSTRTSIRGKEGDQGLIPQSRMFNQEENYGWPTLVFETGVSQSLGRLREDAEWWFAHSEGDVRFVLIIARKPTVIHFELWQLAPTNSPRPLSRHCIRTLRSQTPSMPPLTRQPAQTQQSYCSQEVTVTPHSVVGAPLVLPFEALFCRAPVFPETDISIPASRFEMFATNIFH</sequence>
<keyword evidence="2" id="KW-1185">Reference proteome</keyword>
<dbReference type="OrthoDB" id="76567at2759"/>
<evidence type="ECO:0000313" key="2">
    <source>
        <dbReference type="Proteomes" id="UP000191672"/>
    </source>
</evidence>
<dbReference type="EMBL" id="MDYN01000012">
    <property type="protein sequence ID" value="OQD84637.1"/>
    <property type="molecule type" value="Genomic_DNA"/>
</dbReference>